<organism evidence="1 2">
    <name type="scientific">Rubinisphaera italica</name>
    <dbReference type="NCBI Taxonomy" id="2527969"/>
    <lineage>
        <taxon>Bacteria</taxon>
        <taxon>Pseudomonadati</taxon>
        <taxon>Planctomycetota</taxon>
        <taxon>Planctomycetia</taxon>
        <taxon>Planctomycetales</taxon>
        <taxon>Planctomycetaceae</taxon>
        <taxon>Rubinisphaera</taxon>
    </lineage>
</organism>
<sequence>MNADKILPAFIRGSKLFSFFKDSSVEKTLLGKPAVAHVWALNIDYGSSRSLIFCSMSGSP</sequence>
<protein>
    <submittedName>
        <fullName evidence="1">Uncharacterized protein</fullName>
    </submittedName>
</protein>
<accession>A0A5C5XHL0</accession>
<gene>
    <name evidence="1" type="ORF">Pan54_33200</name>
</gene>
<name>A0A5C5XHL0_9PLAN</name>
<evidence type="ECO:0000313" key="1">
    <source>
        <dbReference type="EMBL" id="TWT62577.1"/>
    </source>
</evidence>
<comment type="caution">
    <text evidence="1">The sequence shown here is derived from an EMBL/GenBank/DDBJ whole genome shotgun (WGS) entry which is preliminary data.</text>
</comment>
<dbReference type="AlphaFoldDB" id="A0A5C5XHL0"/>
<evidence type="ECO:0000313" key="2">
    <source>
        <dbReference type="Proteomes" id="UP000316095"/>
    </source>
</evidence>
<reference evidence="1 2" key="1">
    <citation type="submission" date="2019-02" db="EMBL/GenBank/DDBJ databases">
        <title>Deep-cultivation of Planctomycetes and their phenomic and genomic characterization uncovers novel biology.</title>
        <authorList>
            <person name="Wiegand S."/>
            <person name="Jogler M."/>
            <person name="Boedeker C."/>
            <person name="Pinto D."/>
            <person name="Vollmers J."/>
            <person name="Rivas-Marin E."/>
            <person name="Kohn T."/>
            <person name="Peeters S.H."/>
            <person name="Heuer A."/>
            <person name="Rast P."/>
            <person name="Oberbeckmann S."/>
            <person name="Bunk B."/>
            <person name="Jeske O."/>
            <person name="Meyerdierks A."/>
            <person name="Storesund J.E."/>
            <person name="Kallscheuer N."/>
            <person name="Luecker S."/>
            <person name="Lage O.M."/>
            <person name="Pohl T."/>
            <person name="Merkel B.J."/>
            <person name="Hornburger P."/>
            <person name="Mueller R.-W."/>
            <person name="Bruemmer F."/>
            <person name="Labrenz M."/>
            <person name="Spormann A.M."/>
            <person name="Op Den Camp H."/>
            <person name="Overmann J."/>
            <person name="Amann R."/>
            <person name="Jetten M.S.M."/>
            <person name="Mascher T."/>
            <person name="Medema M.H."/>
            <person name="Devos D.P."/>
            <person name="Kaster A.-K."/>
            <person name="Ovreas L."/>
            <person name="Rohde M."/>
            <person name="Galperin M.Y."/>
            <person name="Jogler C."/>
        </authorList>
    </citation>
    <scope>NUCLEOTIDE SEQUENCE [LARGE SCALE GENOMIC DNA]</scope>
    <source>
        <strain evidence="1 2">Pan54</strain>
    </source>
</reference>
<keyword evidence="2" id="KW-1185">Reference proteome</keyword>
<dbReference type="EMBL" id="SJPG01000001">
    <property type="protein sequence ID" value="TWT62577.1"/>
    <property type="molecule type" value="Genomic_DNA"/>
</dbReference>
<proteinExistence type="predicted"/>
<dbReference type="Proteomes" id="UP000316095">
    <property type="component" value="Unassembled WGS sequence"/>
</dbReference>